<keyword evidence="1" id="KW-0812">Transmembrane</keyword>
<gene>
    <name evidence="3" type="ORF">B0T24DRAFT_557239</name>
</gene>
<dbReference type="PANTHER" id="PTHR24148">
    <property type="entry name" value="ANKYRIN REPEAT DOMAIN-CONTAINING PROTEIN 39 HOMOLOG-RELATED"/>
    <property type="match status" value="1"/>
</dbReference>
<reference evidence="3" key="2">
    <citation type="submission" date="2023-06" db="EMBL/GenBank/DDBJ databases">
        <authorList>
            <consortium name="Lawrence Berkeley National Laboratory"/>
            <person name="Haridas S."/>
            <person name="Hensen N."/>
            <person name="Bonometti L."/>
            <person name="Westerberg I."/>
            <person name="Brannstrom I.O."/>
            <person name="Guillou S."/>
            <person name="Cros-Aarteil S."/>
            <person name="Calhoun S."/>
            <person name="Kuo A."/>
            <person name="Mondo S."/>
            <person name="Pangilinan J."/>
            <person name="Riley R."/>
            <person name="Labutti K."/>
            <person name="Andreopoulos B."/>
            <person name="Lipzen A."/>
            <person name="Chen C."/>
            <person name="Yanf M."/>
            <person name="Daum C."/>
            <person name="Ng V."/>
            <person name="Clum A."/>
            <person name="Steindorff A."/>
            <person name="Ohm R."/>
            <person name="Martin F."/>
            <person name="Silar P."/>
            <person name="Natvig D."/>
            <person name="Lalanne C."/>
            <person name="Gautier V."/>
            <person name="Ament-Velasquez S.L."/>
            <person name="Kruys A."/>
            <person name="Hutchinson M.I."/>
            <person name="Powell A.J."/>
            <person name="Barry K."/>
            <person name="Miller A.N."/>
            <person name="Grigoriev I.V."/>
            <person name="Debuchy R."/>
            <person name="Gladieux P."/>
            <person name="Thoren M.H."/>
            <person name="Johannesson H."/>
        </authorList>
    </citation>
    <scope>NUCLEOTIDE SEQUENCE</scope>
    <source>
        <strain evidence="3">CBS 958.72</strain>
    </source>
</reference>
<name>A0AAE0K3F0_9PEZI</name>
<keyword evidence="4" id="KW-1185">Reference proteome</keyword>
<evidence type="ECO:0000313" key="3">
    <source>
        <dbReference type="EMBL" id="KAK3369291.1"/>
    </source>
</evidence>
<dbReference type="InterPro" id="IPR010730">
    <property type="entry name" value="HET"/>
</dbReference>
<dbReference type="EMBL" id="JAULSN010000006">
    <property type="protein sequence ID" value="KAK3369291.1"/>
    <property type="molecule type" value="Genomic_DNA"/>
</dbReference>
<evidence type="ECO:0000259" key="2">
    <source>
        <dbReference type="Pfam" id="PF06985"/>
    </source>
</evidence>
<dbReference type="Proteomes" id="UP001287356">
    <property type="component" value="Unassembled WGS sequence"/>
</dbReference>
<organism evidence="3 4">
    <name type="scientific">Lasiosphaeria ovina</name>
    <dbReference type="NCBI Taxonomy" id="92902"/>
    <lineage>
        <taxon>Eukaryota</taxon>
        <taxon>Fungi</taxon>
        <taxon>Dikarya</taxon>
        <taxon>Ascomycota</taxon>
        <taxon>Pezizomycotina</taxon>
        <taxon>Sordariomycetes</taxon>
        <taxon>Sordariomycetidae</taxon>
        <taxon>Sordariales</taxon>
        <taxon>Lasiosphaeriaceae</taxon>
        <taxon>Lasiosphaeria</taxon>
    </lineage>
</organism>
<feature type="transmembrane region" description="Helical" evidence="1">
    <location>
        <begin position="104"/>
        <end position="124"/>
    </location>
</feature>
<dbReference type="PANTHER" id="PTHR24148:SF64">
    <property type="entry name" value="HETEROKARYON INCOMPATIBILITY DOMAIN-CONTAINING PROTEIN"/>
    <property type="match status" value="1"/>
</dbReference>
<evidence type="ECO:0000256" key="1">
    <source>
        <dbReference type="SAM" id="Phobius"/>
    </source>
</evidence>
<dbReference type="Pfam" id="PF06985">
    <property type="entry name" value="HET"/>
    <property type="match status" value="1"/>
</dbReference>
<dbReference type="AlphaFoldDB" id="A0AAE0K3F0"/>
<feature type="non-terminal residue" evidence="3">
    <location>
        <position position="600"/>
    </location>
</feature>
<dbReference type="InterPro" id="IPR052895">
    <property type="entry name" value="HetReg/Transcr_Mod"/>
</dbReference>
<evidence type="ECO:0000313" key="4">
    <source>
        <dbReference type="Proteomes" id="UP001287356"/>
    </source>
</evidence>
<reference evidence="3" key="1">
    <citation type="journal article" date="2023" name="Mol. Phylogenet. Evol.">
        <title>Genome-scale phylogeny and comparative genomics of the fungal order Sordariales.</title>
        <authorList>
            <person name="Hensen N."/>
            <person name="Bonometti L."/>
            <person name="Westerberg I."/>
            <person name="Brannstrom I.O."/>
            <person name="Guillou S."/>
            <person name="Cros-Aarteil S."/>
            <person name="Calhoun S."/>
            <person name="Haridas S."/>
            <person name="Kuo A."/>
            <person name="Mondo S."/>
            <person name="Pangilinan J."/>
            <person name="Riley R."/>
            <person name="LaButti K."/>
            <person name="Andreopoulos B."/>
            <person name="Lipzen A."/>
            <person name="Chen C."/>
            <person name="Yan M."/>
            <person name="Daum C."/>
            <person name="Ng V."/>
            <person name="Clum A."/>
            <person name="Steindorff A."/>
            <person name="Ohm R.A."/>
            <person name="Martin F."/>
            <person name="Silar P."/>
            <person name="Natvig D.O."/>
            <person name="Lalanne C."/>
            <person name="Gautier V."/>
            <person name="Ament-Velasquez S.L."/>
            <person name="Kruys A."/>
            <person name="Hutchinson M.I."/>
            <person name="Powell A.J."/>
            <person name="Barry K."/>
            <person name="Miller A.N."/>
            <person name="Grigoriev I.V."/>
            <person name="Debuchy R."/>
            <person name="Gladieux P."/>
            <person name="Hiltunen Thoren M."/>
            <person name="Johannesson H."/>
        </authorList>
    </citation>
    <scope>NUCLEOTIDE SEQUENCE</scope>
    <source>
        <strain evidence="3">CBS 958.72</strain>
    </source>
</reference>
<proteinExistence type="predicted"/>
<keyword evidence="1" id="KW-1133">Transmembrane helix</keyword>
<feature type="domain" description="Heterokaryon incompatibility" evidence="2">
    <location>
        <begin position="260"/>
        <end position="431"/>
    </location>
</feature>
<protein>
    <submittedName>
        <fullName evidence="3">Heterokaryon incompatibility protein-domain-containing protein</fullName>
    </submittedName>
</protein>
<sequence>MESAPLDRTVLHWRYLQPRPLFSNAAVQRASFFFCSALWQAAVVISPLERLLGRWIPSNRLRHMGTIFVSLHAAAILLLDKQARYHVLRVPFLWWGRYLSKEKAMFSISWYYGTAVIPYVLGIHGWRYGVRSILFKPSSGFWRGLVHWAAELALVVTVRFGWFFVEAALQQPQPPQDIHDGPERQEPSLSREFQTFARRRALITAMVVGQTRPSGLRNYRYKPLNPGEIRLVRLVRGDNPATRIHISIETRNLLRDHPSYTAISYVWGSPDRTHGLVVGDGSWLPTTANTYEILHEQSEWWTGNPERHLFWIDFVCINQDDNVEKEQQVRMMRDIYSRSSDVVAYLRPRDAEEADRAVFFLNSLLSDLKAEKRGRYGLLGIGSRHTLYNTIAGPVMGAVSAVTDLPPSPGWQALSHLLGHAHWTRVWIMQELILAPDTGLRIFYGEREVSWLDLARFATLTPDEFQFVNTDYATIGSEEDMDKSRQRMERTLMRRNTAAHGLPGRDERLPMDLPSLLDASRAMEATDPRDRVWAIQGLLSDLTVLPDNLLPKYDTTKVDELYLSLAQYCISRVDPEWMLCSAGTSQGQQQQQQQHKDTST</sequence>
<keyword evidence="1" id="KW-0472">Membrane</keyword>
<accession>A0AAE0K3F0</accession>
<comment type="caution">
    <text evidence="3">The sequence shown here is derived from an EMBL/GenBank/DDBJ whole genome shotgun (WGS) entry which is preliminary data.</text>
</comment>